<name>A0A1E7REB6_9GAMM</name>
<keyword evidence="8" id="KW-0813">Transport</keyword>
<evidence type="ECO:0000256" key="3">
    <source>
        <dbReference type="ARBA" id="ARBA00022692"/>
    </source>
</evidence>
<feature type="transmembrane region" description="Helical" evidence="6">
    <location>
        <begin position="336"/>
        <end position="359"/>
    </location>
</feature>
<dbReference type="PANTHER" id="PTHR43124:SF4">
    <property type="entry name" value="SUGAR EFFLUX TRANSPORTER"/>
    <property type="match status" value="1"/>
</dbReference>
<feature type="transmembrane region" description="Helical" evidence="6">
    <location>
        <begin position="51"/>
        <end position="71"/>
    </location>
</feature>
<proteinExistence type="predicted"/>
<dbReference type="STRING" id="1262585.BJI46_08705"/>
<dbReference type="OrthoDB" id="9788453at2"/>
<evidence type="ECO:0000256" key="2">
    <source>
        <dbReference type="ARBA" id="ARBA00022475"/>
    </source>
</evidence>
<evidence type="ECO:0000256" key="5">
    <source>
        <dbReference type="ARBA" id="ARBA00023136"/>
    </source>
</evidence>
<comment type="caution">
    <text evidence="8">The sequence shown here is derived from an EMBL/GenBank/DDBJ whole genome shotgun (WGS) entry which is preliminary data.</text>
</comment>
<evidence type="ECO:0000313" key="8">
    <source>
        <dbReference type="EMBL" id="OEY97681.1"/>
    </source>
</evidence>
<dbReference type="CDD" id="cd17324">
    <property type="entry name" value="MFS_NepI_like"/>
    <property type="match status" value="1"/>
</dbReference>
<dbReference type="InterPro" id="IPR020846">
    <property type="entry name" value="MFS_dom"/>
</dbReference>
<feature type="transmembrane region" description="Helical" evidence="6">
    <location>
        <begin position="301"/>
        <end position="324"/>
    </location>
</feature>
<keyword evidence="4 6" id="KW-1133">Transmembrane helix</keyword>
<accession>A0A1E7REB6</accession>
<evidence type="ECO:0000256" key="6">
    <source>
        <dbReference type="SAM" id="Phobius"/>
    </source>
</evidence>
<dbReference type="EMBL" id="MKKK01000005">
    <property type="protein sequence ID" value="OEY97681.1"/>
    <property type="molecule type" value="Genomic_DNA"/>
</dbReference>
<sequence>MSSYSQTESGTSGRWISVITLALAAFIFNTTEFVPVALLSDIAQSFNITTSQTGLMLTIYAWMVSLTSLPLMLATRNVERKKLLLAIFVIFIISHILSYFAWNFTILVLSRIGIAFSHAIFWSITASITVRVAPAGKETQALSLLSTGTVLALVLGIPFGRFIGELTGWRNTFLIISILAACTAVILYRSLPAIPSVNTGSLKSLPILLKRPTLMCLYAITILAITAQFTAYSYIEPFALKVAEFSGHETTLILLTYGAAGILGSLLFSKFSGKFPKAFPVIALGCLTICLWGLLPLSANYHGFSLMTILWGIGIMSFGLIMQFQVLKQATDATDVAMSIFSGLYNVGIGGGALLGSIVSTHIGLSFVGEVGGVIACIAFLLMYYTSTRKDF</sequence>
<evidence type="ECO:0000256" key="4">
    <source>
        <dbReference type="ARBA" id="ARBA00022989"/>
    </source>
</evidence>
<evidence type="ECO:0000313" key="9">
    <source>
        <dbReference type="Proteomes" id="UP000185895"/>
    </source>
</evidence>
<dbReference type="InterPro" id="IPR011701">
    <property type="entry name" value="MFS"/>
</dbReference>
<keyword evidence="8" id="KW-0762">Sugar transport</keyword>
<dbReference type="Proteomes" id="UP000185895">
    <property type="component" value="Unassembled WGS sequence"/>
</dbReference>
<feature type="transmembrane region" description="Helical" evidence="6">
    <location>
        <begin position="108"/>
        <end position="130"/>
    </location>
</feature>
<dbReference type="Gene3D" id="1.20.1250.20">
    <property type="entry name" value="MFS general substrate transporter like domains"/>
    <property type="match status" value="1"/>
</dbReference>
<dbReference type="InterPro" id="IPR036259">
    <property type="entry name" value="MFS_trans_sf"/>
</dbReference>
<feature type="transmembrane region" description="Helical" evidence="6">
    <location>
        <begin position="252"/>
        <end position="271"/>
    </location>
</feature>
<feature type="transmembrane region" description="Helical" evidence="6">
    <location>
        <begin position="212"/>
        <end position="232"/>
    </location>
</feature>
<evidence type="ECO:0000259" key="7">
    <source>
        <dbReference type="PROSITE" id="PS50850"/>
    </source>
</evidence>
<feature type="transmembrane region" description="Helical" evidence="6">
    <location>
        <begin position="278"/>
        <end position="295"/>
    </location>
</feature>
<dbReference type="Pfam" id="PF07690">
    <property type="entry name" value="MFS_1"/>
    <property type="match status" value="1"/>
</dbReference>
<dbReference type="GO" id="GO:0022857">
    <property type="term" value="F:transmembrane transporter activity"/>
    <property type="evidence" value="ECO:0007669"/>
    <property type="project" value="InterPro"/>
</dbReference>
<dbReference type="SUPFAM" id="SSF103473">
    <property type="entry name" value="MFS general substrate transporter"/>
    <property type="match status" value="1"/>
</dbReference>
<dbReference type="RefSeq" id="WP_070068886.1">
    <property type="nucleotide sequence ID" value="NZ_MKKK01000005.1"/>
</dbReference>
<keyword evidence="3 6" id="KW-0812">Transmembrane</keyword>
<feature type="transmembrane region" description="Helical" evidence="6">
    <location>
        <begin position="12"/>
        <end position="31"/>
    </location>
</feature>
<gene>
    <name evidence="8" type="ORF">BJI46_08705</name>
</gene>
<dbReference type="InterPro" id="IPR050189">
    <property type="entry name" value="MFS_Efflux_Transporters"/>
</dbReference>
<feature type="transmembrane region" description="Helical" evidence="6">
    <location>
        <begin position="83"/>
        <end position="102"/>
    </location>
</feature>
<protein>
    <submittedName>
        <fullName evidence="8">Sugar transporter</fullName>
    </submittedName>
</protein>
<evidence type="ECO:0000256" key="1">
    <source>
        <dbReference type="ARBA" id="ARBA00004651"/>
    </source>
</evidence>
<keyword evidence="5 6" id="KW-0472">Membrane</keyword>
<feature type="domain" description="Major facilitator superfamily (MFS) profile" evidence="7">
    <location>
        <begin position="17"/>
        <end position="391"/>
    </location>
</feature>
<reference evidence="8 9" key="1">
    <citation type="submission" date="2016-09" db="EMBL/GenBank/DDBJ databases">
        <authorList>
            <person name="Capua I."/>
            <person name="De Benedictis P."/>
            <person name="Joannis T."/>
            <person name="Lombin L.H."/>
            <person name="Cattoli G."/>
        </authorList>
    </citation>
    <scope>NUCLEOTIDE SEQUENCE [LARGE SCALE GENOMIC DNA]</scope>
    <source>
        <strain evidence="8 9">ANC 4671</strain>
    </source>
</reference>
<keyword evidence="2" id="KW-1003">Cell membrane</keyword>
<feature type="transmembrane region" description="Helical" evidence="6">
    <location>
        <begin position="142"/>
        <end position="160"/>
    </location>
</feature>
<keyword evidence="9" id="KW-1185">Reference proteome</keyword>
<organism evidence="8 9">
    <name type="scientific">Acinetobacter qingfengensis</name>
    <dbReference type="NCBI Taxonomy" id="1262585"/>
    <lineage>
        <taxon>Bacteria</taxon>
        <taxon>Pseudomonadati</taxon>
        <taxon>Pseudomonadota</taxon>
        <taxon>Gammaproteobacteria</taxon>
        <taxon>Moraxellales</taxon>
        <taxon>Moraxellaceae</taxon>
        <taxon>Acinetobacter</taxon>
    </lineage>
</organism>
<feature type="transmembrane region" description="Helical" evidence="6">
    <location>
        <begin position="365"/>
        <end position="385"/>
    </location>
</feature>
<dbReference type="NCBIfam" id="NF002921">
    <property type="entry name" value="PRK03545.1"/>
    <property type="match status" value="1"/>
</dbReference>
<feature type="transmembrane region" description="Helical" evidence="6">
    <location>
        <begin position="172"/>
        <end position="191"/>
    </location>
</feature>
<dbReference type="PROSITE" id="PS50850">
    <property type="entry name" value="MFS"/>
    <property type="match status" value="1"/>
</dbReference>
<dbReference type="AlphaFoldDB" id="A0A1E7REB6"/>
<comment type="subcellular location">
    <subcellularLocation>
        <location evidence="1">Cell membrane</location>
        <topology evidence="1">Multi-pass membrane protein</topology>
    </subcellularLocation>
</comment>
<dbReference type="PANTHER" id="PTHR43124">
    <property type="entry name" value="PURINE EFFLUX PUMP PBUE"/>
    <property type="match status" value="1"/>
</dbReference>
<dbReference type="GO" id="GO:0005886">
    <property type="term" value="C:plasma membrane"/>
    <property type="evidence" value="ECO:0007669"/>
    <property type="project" value="UniProtKB-SubCell"/>
</dbReference>